<reference evidence="3 5" key="2">
    <citation type="submission" date="2023-07" db="EMBL/GenBank/DDBJ databases">
        <title>Genomic Encyclopedia of Type Strains, Phase IV (KMG-IV): sequencing the most valuable type-strain genomes for metagenomic binning, comparative biology and taxonomic classification.</title>
        <authorList>
            <person name="Goeker M."/>
        </authorList>
    </citation>
    <scope>NUCLEOTIDE SEQUENCE [LARGE SCALE GENOMIC DNA]</scope>
    <source>
        <strain evidence="3 5">DSM 338</strain>
    </source>
</reference>
<feature type="signal peptide" evidence="1">
    <location>
        <begin position="1"/>
        <end position="17"/>
    </location>
</feature>
<organism evidence="2 4">
    <name type="scientific">Xanthobacter flavus</name>
    <dbReference type="NCBI Taxonomy" id="281"/>
    <lineage>
        <taxon>Bacteria</taxon>
        <taxon>Pseudomonadati</taxon>
        <taxon>Pseudomonadota</taxon>
        <taxon>Alphaproteobacteria</taxon>
        <taxon>Hyphomicrobiales</taxon>
        <taxon>Xanthobacteraceae</taxon>
        <taxon>Xanthobacter</taxon>
    </lineage>
</organism>
<feature type="chain" id="PRO_5040723869" evidence="1">
    <location>
        <begin position="18"/>
        <end position="72"/>
    </location>
</feature>
<evidence type="ECO:0000256" key="1">
    <source>
        <dbReference type="SAM" id="SignalP"/>
    </source>
</evidence>
<proteinExistence type="predicted"/>
<evidence type="ECO:0000313" key="3">
    <source>
        <dbReference type="EMBL" id="MDR6336348.1"/>
    </source>
</evidence>
<dbReference type="EMBL" id="JAVDPY010000011">
    <property type="protein sequence ID" value="MDR6336348.1"/>
    <property type="molecule type" value="Genomic_DNA"/>
</dbReference>
<dbReference type="AlphaFoldDB" id="A0A9W6CRC0"/>
<evidence type="ECO:0000313" key="2">
    <source>
        <dbReference type="EMBL" id="GLI25429.1"/>
    </source>
</evidence>
<name>A0A9W6CRC0_XANFL</name>
<accession>A0A9W6CRC0</accession>
<dbReference type="EMBL" id="BSDO01000016">
    <property type="protein sequence ID" value="GLI25429.1"/>
    <property type="molecule type" value="Genomic_DNA"/>
</dbReference>
<protein>
    <submittedName>
        <fullName evidence="2">Uncharacterized protein</fullName>
    </submittedName>
</protein>
<comment type="caution">
    <text evidence="2">The sequence shown here is derived from an EMBL/GenBank/DDBJ whole genome shotgun (WGS) entry which is preliminary data.</text>
</comment>
<evidence type="ECO:0000313" key="4">
    <source>
        <dbReference type="Proteomes" id="UP001144397"/>
    </source>
</evidence>
<evidence type="ECO:0000313" key="5">
    <source>
        <dbReference type="Proteomes" id="UP001245370"/>
    </source>
</evidence>
<dbReference type="Proteomes" id="UP001245370">
    <property type="component" value="Unassembled WGS sequence"/>
</dbReference>
<gene>
    <name evidence="3" type="ORF">GGQ86_004847</name>
    <name evidence="2" type="ORF">XFLAVUS301_51030</name>
</gene>
<reference evidence="2" key="1">
    <citation type="submission" date="2022-12" db="EMBL/GenBank/DDBJ databases">
        <title>Reference genome sequencing for broad-spectrum identification of bacterial and archaeal isolates by mass spectrometry.</title>
        <authorList>
            <person name="Sekiguchi Y."/>
            <person name="Tourlousse D.M."/>
        </authorList>
    </citation>
    <scope>NUCLEOTIDE SEQUENCE</scope>
    <source>
        <strain evidence="2">301</strain>
    </source>
</reference>
<keyword evidence="5" id="KW-1185">Reference proteome</keyword>
<sequence>MNPVPLVFTAILLSACAGPPTIVGGADPSNADVSVPPVRYVPVTAGTADHGVVSPRSWIEQNKSVTPKRGGE</sequence>
<keyword evidence="1" id="KW-0732">Signal</keyword>
<dbReference type="Proteomes" id="UP001144397">
    <property type="component" value="Unassembled WGS sequence"/>
</dbReference>